<protein>
    <submittedName>
        <fullName evidence="1">Uncharacterized protein</fullName>
    </submittedName>
</protein>
<dbReference type="EnsemblMetazoa" id="XM_038192653.1">
    <property type="protein sequence ID" value="XP_038048581.1"/>
    <property type="gene ID" value="LOC119722498"/>
</dbReference>
<dbReference type="EnsemblMetazoa" id="XM_038192652.1">
    <property type="protein sequence ID" value="XP_038048580.1"/>
    <property type="gene ID" value="LOC119722498"/>
</dbReference>
<dbReference type="Proteomes" id="UP000887568">
    <property type="component" value="Unplaced"/>
</dbReference>
<evidence type="ECO:0000313" key="1">
    <source>
        <dbReference type="EnsemblMetazoa" id="XP_038048580.1"/>
    </source>
</evidence>
<organism evidence="1 2">
    <name type="scientific">Patiria miniata</name>
    <name type="common">Bat star</name>
    <name type="synonym">Asterina miniata</name>
    <dbReference type="NCBI Taxonomy" id="46514"/>
    <lineage>
        <taxon>Eukaryota</taxon>
        <taxon>Metazoa</taxon>
        <taxon>Echinodermata</taxon>
        <taxon>Eleutherozoa</taxon>
        <taxon>Asterozoa</taxon>
        <taxon>Asteroidea</taxon>
        <taxon>Valvatacea</taxon>
        <taxon>Valvatida</taxon>
        <taxon>Asterinidae</taxon>
        <taxon>Patiria</taxon>
    </lineage>
</organism>
<keyword evidence="2" id="KW-1185">Reference proteome</keyword>
<accession>A0A913ZCD3</accession>
<evidence type="ECO:0000313" key="2">
    <source>
        <dbReference type="Proteomes" id="UP000887568"/>
    </source>
</evidence>
<dbReference type="RefSeq" id="XP_038048581.1">
    <property type="nucleotide sequence ID" value="XM_038192653.1"/>
</dbReference>
<name>A0A913ZCD3_PATMI</name>
<sequence>MQVPGNPFHTAQFDMSMVTGGHVNSHQHNGANGALNGGYCFGQKRKRVEVETMEEPRHKRCNHFEPSLFRGRNFLPVKGSASVFQSEVVKPKGETMYRPLMDDVLINMRHIEQVSFESGMHFIGDHRGNYVRSDQGHVINMWRFDTNQQRLFVSRSLLFTDPMTFNELRCILQTM</sequence>
<dbReference type="AlphaFoldDB" id="A0A913ZCD3"/>
<dbReference type="RefSeq" id="XP_038048580.1">
    <property type="nucleotide sequence ID" value="XM_038192652.1"/>
</dbReference>
<dbReference type="GeneID" id="119722498"/>
<proteinExistence type="predicted"/>
<dbReference type="OrthoDB" id="691673at2759"/>
<dbReference type="OMA" id="TMYRPLT"/>
<reference evidence="1" key="1">
    <citation type="submission" date="2022-11" db="UniProtKB">
        <authorList>
            <consortium name="EnsemblMetazoa"/>
        </authorList>
    </citation>
    <scope>IDENTIFICATION</scope>
</reference>